<evidence type="ECO:0000259" key="19">
    <source>
        <dbReference type="PROSITE" id="PS50191"/>
    </source>
</evidence>
<protein>
    <recommendedName>
        <fullName evidence="6">Phosphatidylinositol transfer protein SFH5</fullName>
    </recommendedName>
    <alternativeName>
        <fullName evidence="7">Phosphatidylinositol transfer protein sfh5</fullName>
    </alternativeName>
</protein>
<dbReference type="GO" id="GO:0005789">
    <property type="term" value="C:endoplasmic reticulum membrane"/>
    <property type="evidence" value="ECO:0007669"/>
    <property type="project" value="UniProtKB-SubCell"/>
</dbReference>
<keyword evidence="11" id="KW-0479">Metal-binding</keyword>
<comment type="function">
    <text evidence="18">Non-classical phosphatidylinositol (PtdIns) transfer protein (PITP), which exhibits PtdIns-binding/transfer activity in the absence of detectable PtdCho-binding/transfer activity. Regulates PtdIns(4,5)P2 homeostasis at the plasma membrane. Heme-binding protein that may play a role in organic oxidant-induced stress responses.</text>
</comment>
<evidence type="ECO:0000256" key="3">
    <source>
        <dbReference type="ARBA" id="ARBA00004406"/>
    </source>
</evidence>
<dbReference type="GO" id="GO:0046872">
    <property type="term" value="F:metal ion binding"/>
    <property type="evidence" value="ECO:0007669"/>
    <property type="project" value="UniProtKB-KW"/>
</dbReference>
<dbReference type="PANTHER" id="PTHR47669">
    <property type="entry name" value="PHOSPHATIDYLINOSITOL TRANSFER PROTEIN SFH5"/>
    <property type="match status" value="1"/>
</dbReference>
<dbReference type="GO" id="GO:0008526">
    <property type="term" value="F:phosphatidylinositol transfer activity"/>
    <property type="evidence" value="ECO:0007669"/>
    <property type="project" value="InterPro"/>
</dbReference>
<dbReference type="InterPro" id="IPR042938">
    <property type="entry name" value="Sfh5"/>
</dbReference>
<keyword evidence="16" id="KW-0472">Membrane</keyword>
<organism evidence="20 21">
    <name type="scientific">Carpinus fangiana</name>
    <dbReference type="NCBI Taxonomy" id="176857"/>
    <lineage>
        <taxon>Eukaryota</taxon>
        <taxon>Viridiplantae</taxon>
        <taxon>Streptophyta</taxon>
        <taxon>Embryophyta</taxon>
        <taxon>Tracheophyta</taxon>
        <taxon>Spermatophyta</taxon>
        <taxon>Magnoliopsida</taxon>
        <taxon>eudicotyledons</taxon>
        <taxon>Gunneridae</taxon>
        <taxon>Pentapetalae</taxon>
        <taxon>rosids</taxon>
        <taxon>fabids</taxon>
        <taxon>Fagales</taxon>
        <taxon>Betulaceae</taxon>
        <taxon>Carpinus</taxon>
    </lineage>
</organism>
<dbReference type="EMBL" id="VIBQ01000010">
    <property type="protein sequence ID" value="KAB8338891.1"/>
    <property type="molecule type" value="Genomic_DNA"/>
</dbReference>
<keyword evidence="21" id="KW-1185">Reference proteome</keyword>
<keyword evidence="15" id="KW-0445">Lipid transport</keyword>
<evidence type="ECO:0000256" key="16">
    <source>
        <dbReference type="ARBA" id="ARBA00023136"/>
    </source>
</evidence>
<dbReference type="SMART" id="SM00516">
    <property type="entry name" value="SEC14"/>
    <property type="match status" value="1"/>
</dbReference>
<evidence type="ECO:0000256" key="2">
    <source>
        <dbReference type="ARBA" id="ARBA00004174"/>
    </source>
</evidence>
<dbReference type="Proteomes" id="UP000327013">
    <property type="component" value="Unassembled WGS sequence"/>
</dbReference>
<evidence type="ECO:0000256" key="6">
    <source>
        <dbReference type="ARBA" id="ARBA00018320"/>
    </source>
</evidence>
<keyword evidence="10" id="KW-0349">Heme</keyword>
<evidence type="ECO:0000256" key="13">
    <source>
        <dbReference type="ARBA" id="ARBA00022848"/>
    </source>
</evidence>
<evidence type="ECO:0000256" key="14">
    <source>
        <dbReference type="ARBA" id="ARBA00023004"/>
    </source>
</evidence>
<evidence type="ECO:0000256" key="8">
    <source>
        <dbReference type="ARBA" id="ARBA00022448"/>
    </source>
</evidence>
<dbReference type="OrthoDB" id="75724at2759"/>
<dbReference type="InterPro" id="IPR036273">
    <property type="entry name" value="CRAL/TRIO_N_dom_sf"/>
</dbReference>
<evidence type="ECO:0000256" key="18">
    <source>
        <dbReference type="ARBA" id="ARBA00024180"/>
    </source>
</evidence>
<evidence type="ECO:0000256" key="5">
    <source>
        <dbReference type="ARBA" id="ARBA00006667"/>
    </source>
</evidence>
<keyword evidence="13" id="KW-0492">Microsome</keyword>
<accession>A0A5N6KSK8</accession>
<evidence type="ECO:0000313" key="21">
    <source>
        <dbReference type="Proteomes" id="UP000327013"/>
    </source>
</evidence>
<comment type="similarity">
    <text evidence="5">Belongs to the SFH5 family.</text>
</comment>
<dbReference type="AlphaFoldDB" id="A0A5N6KSK8"/>
<dbReference type="Gene3D" id="3.40.525.10">
    <property type="entry name" value="CRAL-TRIO lipid binding domain"/>
    <property type="match status" value="1"/>
</dbReference>
<comment type="cofactor">
    <cofactor evidence="1">
        <name>heme b</name>
        <dbReference type="ChEBI" id="CHEBI:60344"/>
    </cofactor>
</comment>
<evidence type="ECO:0000256" key="4">
    <source>
        <dbReference type="ARBA" id="ARBA00004496"/>
    </source>
</evidence>
<dbReference type="InterPro" id="IPR001251">
    <property type="entry name" value="CRAL-TRIO_dom"/>
</dbReference>
<evidence type="ECO:0000256" key="12">
    <source>
        <dbReference type="ARBA" id="ARBA00022824"/>
    </source>
</evidence>
<dbReference type="GO" id="GO:0043001">
    <property type="term" value="P:Golgi to plasma membrane protein transport"/>
    <property type="evidence" value="ECO:0007669"/>
    <property type="project" value="TreeGrafter"/>
</dbReference>
<evidence type="ECO:0000256" key="10">
    <source>
        <dbReference type="ARBA" id="ARBA00022617"/>
    </source>
</evidence>
<proteinExistence type="inferred from homology"/>
<dbReference type="GO" id="GO:0017157">
    <property type="term" value="P:regulation of exocytosis"/>
    <property type="evidence" value="ECO:0007669"/>
    <property type="project" value="TreeGrafter"/>
</dbReference>
<dbReference type="CDD" id="cd00170">
    <property type="entry name" value="SEC14"/>
    <property type="match status" value="1"/>
</dbReference>
<dbReference type="GO" id="GO:0005886">
    <property type="term" value="C:plasma membrane"/>
    <property type="evidence" value="ECO:0007669"/>
    <property type="project" value="TreeGrafter"/>
</dbReference>
<dbReference type="InterPro" id="IPR036865">
    <property type="entry name" value="CRAL-TRIO_dom_sf"/>
</dbReference>
<keyword evidence="14" id="KW-0408">Iron</keyword>
<dbReference type="GO" id="GO:0005829">
    <property type="term" value="C:cytosol"/>
    <property type="evidence" value="ECO:0007669"/>
    <property type="project" value="TreeGrafter"/>
</dbReference>
<evidence type="ECO:0000256" key="1">
    <source>
        <dbReference type="ARBA" id="ARBA00001970"/>
    </source>
</evidence>
<dbReference type="Pfam" id="PF00650">
    <property type="entry name" value="CRAL_TRIO"/>
    <property type="match status" value="1"/>
</dbReference>
<gene>
    <name evidence="20" type="ORF">FH972_021833</name>
</gene>
<reference evidence="20 21" key="1">
    <citation type="submission" date="2019-06" db="EMBL/GenBank/DDBJ databases">
        <title>A chromosomal-level reference genome of Carpinus fangiana (Coryloideae, Betulaceae).</title>
        <authorList>
            <person name="Yang X."/>
            <person name="Wang Z."/>
            <person name="Zhang L."/>
            <person name="Hao G."/>
            <person name="Liu J."/>
            <person name="Yang Y."/>
        </authorList>
    </citation>
    <scope>NUCLEOTIDE SEQUENCE [LARGE SCALE GENOMIC DNA]</scope>
    <source>
        <strain evidence="20">Cfa_2016G</strain>
        <tissue evidence="20">Leaf</tissue>
    </source>
</reference>
<evidence type="ECO:0000256" key="7">
    <source>
        <dbReference type="ARBA" id="ARBA00021725"/>
    </source>
</evidence>
<keyword evidence="9" id="KW-0963">Cytoplasm</keyword>
<dbReference type="GO" id="GO:0032541">
    <property type="term" value="C:cortical endoplasmic reticulum"/>
    <property type="evidence" value="ECO:0007669"/>
    <property type="project" value="TreeGrafter"/>
</dbReference>
<evidence type="ECO:0000256" key="11">
    <source>
        <dbReference type="ARBA" id="ARBA00022723"/>
    </source>
</evidence>
<sequence>MADVTEQAPPSTGPVWPEIAADHPLSKLLAKLPELTKEADYSEVYGIDLSTGTDFQKKLILQKFLRANSDDLDKATTQLLETLKWRKSFNPLATRDETFSKAGFAGLGYVTTVSGVPGSPNERDVVTFNVYGAAAKDIKATFGDLDQFMRWRVGIMELSLAALDLPGATKPIPDFGAGPDPHQGIQVHDYLQVSFLRQNPDQRAAAKAAIDTFSKYYPETLSRKFFVNVPVVMGWFYNAVKLMLSAETVRKFMMLSYGSYLAGELGDGVPEAYGGKGPTLESTATQPKLEA</sequence>
<dbReference type="Pfam" id="PF03765">
    <property type="entry name" value="CRAL_TRIO_N"/>
    <property type="match status" value="1"/>
</dbReference>
<comment type="catalytic activity">
    <reaction evidence="17">
        <text>a 1,2-diacyl-sn-glycero-3-phospho-(1D-myo-inositol)(in) = a 1,2-diacyl-sn-glycero-3-phospho-(1D-myo-inositol)(out)</text>
        <dbReference type="Rhea" id="RHEA:38691"/>
        <dbReference type="ChEBI" id="CHEBI:57880"/>
    </reaction>
    <physiologicalReaction direction="left-to-right" evidence="17">
        <dbReference type="Rhea" id="RHEA:38692"/>
    </physiologicalReaction>
</comment>
<evidence type="ECO:0000256" key="9">
    <source>
        <dbReference type="ARBA" id="ARBA00022490"/>
    </source>
</evidence>
<dbReference type="SUPFAM" id="SSF52087">
    <property type="entry name" value="CRAL/TRIO domain"/>
    <property type="match status" value="1"/>
</dbReference>
<evidence type="ECO:0000313" key="20">
    <source>
        <dbReference type="EMBL" id="KAB8338891.1"/>
    </source>
</evidence>
<comment type="caution">
    <text evidence="20">The sequence shown here is derived from an EMBL/GenBank/DDBJ whole genome shotgun (WGS) entry which is preliminary data.</text>
</comment>
<dbReference type="PROSITE" id="PS50191">
    <property type="entry name" value="CRAL_TRIO"/>
    <property type="match status" value="1"/>
</dbReference>
<comment type="subcellular location">
    <subcellularLocation>
        <location evidence="4">Cytoplasm</location>
    </subcellularLocation>
    <subcellularLocation>
        <location evidence="3">Endoplasmic reticulum membrane</location>
        <topology evidence="3">Peripheral membrane protein</topology>
    </subcellularLocation>
    <subcellularLocation>
        <location evidence="2">Microsome membrane</location>
        <topology evidence="2">Peripheral membrane protein</topology>
    </subcellularLocation>
</comment>
<keyword evidence="12" id="KW-0256">Endoplasmic reticulum</keyword>
<feature type="domain" description="CRAL-TRIO" evidence="19">
    <location>
        <begin position="146"/>
        <end position="281"/>
    </location>
</feature>
<keyword evidence="8" id="KW-0813">Transport</keyword>
<dbReference type="SUPFAM" id="SSF46938">
    <property type="entry name" value="CRAL/TRIO N-terminal domain"/>
    <property type="match status" value="1"/>
</dbReference>
<dbReference type="PANTHER" id="PTHR47669:SF1">
    <property type="entry name" value="PHOSPHATIDYLINOSITOL TRANSFER PROTEIN SFH5"/>
    <property type="match status" value="1"/>
</dbReference>
<evidence type="ECO:0000256" key="17">
    <source>
        <dbReference type="ARBA" id="ARBA00024146"/>
    </source>
</evidence>
<evidence type="ECO:0000256" key="15">
    <source>
        <dbReference type="ARBA" id="ARBA00023055"/>
    </source>
</evidence>
<dbReference type="InterPro" id="IPR011074">
    <property type="entry name" value="CRAL/TRIO_N_dom"/>
</dbReference>
<name>A0A5N6KSK8_9ROSI</name>